<accession>C9ZNF5</accession>
<dbReference type="GeneID" id="23861696"/>
<dbReference type="AlphaFoldDB" id="C9ZNF5"/>
<sequence length="101" mass="12198">MIKHLRHQRQLQRPSNARRTKCVQQSHLTELMQWKGECEIGKKAQHCKMWVLLTFPKTVTTPLPRKRCVEKAVENAANRWLPFRMQLVRFLCKLFNQRIWS</sequence>
<dbReference type="KEGG" id="tbg:TbgDal_V710"/>
<protein>
    <submittedName>
        <fullName evidence="1">Uncharacterized protein</fullName>
    </submittedName>
</protein>
<organism evidence="1 2">
    <name type="scientific">Trypanosoma brucei gambiense (strain MHOM/CI/86/DAL972)</name>
    <dbReference type="NCBI Taxonomy" id="679716"/>
    <lineage>
        <taxon>Eukaryota</taxon>
        <taxon>Discoba</taxon>
        <taxon>Euglenozoa</taxon>
        <taxon>Kinetoplastea</taxon>
        <taxon>Metakinetoplastina</taxon>
        <taxon>Trypanosomatida</taxon>
        <taxon>Trypanosomatidae</taxon>
        <taxon>Trypanosoma</taxon>
    </lineage>
</organism>
<dbReference type="RefSeq" id="XP_011773220.1">
    <property type="nucleotide sequence ID" value="XM_011774918.1"/>
</dbReference>
<evidence type="ECO:0000313" key="2">
    <source>
        <dbReference type="Proteomes" id="UP000002316"/>
    </source>
</evidence>
<reference evidence="2" key="1">
    <citation type="journal article" date="2010" name="PLoS Negl. Trop. Dis.">
        <title>The genome sequence of Trypanosoma brucei gambiense, causative agent of chronic human african trypanosomiasis.</title>
        <authorList>
            <person name="Jackson A.P."/>
            <person name="Sanders M."/>
            <person name="Berry A."/>
            <person name="McQuillan J."/>
            <person name="Aslett M.A."/>
            <person name="Quail M.A."/>
            <person name="Chukualim B."/>
            <person name="Capewell P."/>
            <person name="MacLeod A."/>
            <person name="Melville S.E."/>
            <person name="Gibson W."/>
            <person name="Barry J.D."/>
            <person name="Berriman M."/>
            <person name="Hertz-Fowler C."/>
        </authorList>
    </citation>
    <scope>NUCLEOTIDE SEQUENCE [LARGE SCALE GENOMIC DNA]</scope>
    <source>
        <strain evidence="2">MHOM/CI/86/DAL972</strain>
    </source>
</reference>
<dbReference type="EMBL" id="FN554968">
    <property type="protein sequence ID" value="CBH10933.1"/>
    <property type="molecule type" value="Genomic_DNA"/>
</dbReference>
<name>C9ZNF5_TRYB9</name>
<proteinExistence type="predicted"/>
<evidence type="ECO:0000313" key="1">
    <source>
        <dbReference type="EMBL" id="CBH10933.1"/>
    </source>
</evidence>
<gene>
    <name evidence="1" type="ORF">TbgDal_V710</name>
</gene>
<dbReference type="Proteomes" id="UP000002316">
    <property type="component" value="Chromosome 5"/>
</dbReference>